<feature type="transmembrane region" description="Helical" evidence="2">
    <location>
        <begin position="31"/>
        <end position="49"/>
    </location>
</feature>
<protein>
    <submittedName>
        <fullName evidence="4">Energy transducer TonB</fullName>
    </submittedName>
</protein>
<keyword evidence="2" id="KW-0472">Membrane</keyword>
<accession>A0ABT6FSQ9</accession>
<evidence type="ECO:0000256" key="1">
    <source>
        <dbReference type="SAM" id="MobiDB-lite"/>
    </source>
</evidence>
<feature type="domain" description="TonB C-terminal" evidence="3">
    <location>
        <begin position="198"/>
        <end position="257"/>
    </location>
</feature>
<dbReference type="Proteomes" id="UP001153642">
    <property type="component" value="Unassembled WGS sequence"/>
</dbReference>
<reference evidence="4" key="1">
    <citation type="submission" date="2022-11" db="EMBL/GenBank/DDBJ databases">
        <title>High-quality draft genome sequence of Galbibacter sp. strain CMA-7.</title>
        <authorList>
            <person name="Wei L."/>
            <person name="Dong C."/>
            <person name="Shao Z."/>
        </authorList>
    </citation>
    <scope>NUCLEOTIDE SEQUENCE</scope>
    <source>
        <strain evidence="4">CMA-7</strain>
    </source>
</reference>
<proteinExistence type="predicted"/>
<keyword evidence="5" id="KW-1185">Reference proteome</keyword>
<dbReference type="SUPFAM" id="SSF74653">
    <property type="entry name" value="TolA/TonB C-terminal domain"/>
    <property type="match status" value="1"/>
</dbReference>
<feature type="compositionally biased region" description="Polar residues" evidence="1">
    <location>
        <begin position="10"/>
        <end position="19"/>
    </location>
</feature>
<gene>
    <name evidence="4" type="ORF">OSR52_10515</name>
</gene>
<evidence type="ECO:0000313" key="4">
    <source>
        <dbReference type="EMBL" id="MDG3586304.1"/>
    </source>
</evidence>
<keyword evidence="2" id="KW-1133">Transmembrane helix</keyword>
<dbReference type="EMBL" id="JAPMUA010000003">
    <property type="protein sequence ID" value="MDG3586304.1"/>
    <property type="molecule type" value="Genomic_DNA"/>
</dbReference>
<dbReference type="Pfam" id="PF03544">
    <property type="entry name" value="TonB_C"/>
    <property type="match status" value="1"/>
</dbReference>
<dbReference type="Gene3D" id="3.30.1150.10">
    <property type="match status" value="1"/>
</dbReference>
<organism evidence="4 5">
    <name type="scientific">Galbibacter pacificus</name>
    <dbReference type="NCBI Taxonomy" id="2996052"/>
    <lineage>
        <taxon>Bacteria</taxon>
        <taxon>Pseudomonadati</taxon>
        <taxon>Bacteroidota</taxon>
        <taxon>Flavobacteriia</taxon>
        <taxon>Flavobacteriales</taxon>
        <taxon>Flavobacteriaceae</taxon>
        <taxon>Galbibacter</taxon>
    </lineage>
</organism>
<keyword evidence="2" id="KW-0812">Transmembrane</keyword>
<comment type="caution">
    <text evidence="4">The sequence shown here is derived from an EMBL/GenBank/DDBJ whole genome shotgun (WGS) entry which is preliminary data.</text>
</comment>
<dbReference type="InterPro" id="IPR037682">
    <property type="entry name" value="TonB_C"/>
</dbReference>
<name>A0ABT6FSQ9_9FLAO</name>
<feature type="region of interest" description="Disordered" evidence="1">
    <location>
        <begin position="1"/>
        <end position="22"/>
    </location>
</feature>
<sequence>MKNFKPFKQKSASAPNQSRTTKKDFSIKGGVFRFQIGLVIGLAVCYALIESAFAVPNIPVNNPKTVLEDDKVYVMPDFEIEEVKNKKINNEPVAKSQVTDEVKVVDNDTKVEAKKEFINKTDAVEVDVDDIVVPTIEEDPGPISIVSVEFVPVYPGCESLASNDEKRECMSEKINRIVQKNFNTSIASDYGLSGRLRIDVQFKIDKQGNVSDVKVRAPHPSLEHEAERVTKLIPQMKPGKQGNKEVEVVFLKPIIFKVE</sequence>
<evidence type="ECO:0000256" key="2">
    <source>
        <dbReference type="SAM" id="Phobius"/>
    </source>
</evidence>
<evidence type="ECO:0000259" key="3">
    <source>
        <dbReference type="Pfam" id="PF03544"/>
    </source>
</evidence>
<dbReference type="RefSeq" id="WP_277899790.1">
    <property type="nucleotide sequence ID" value="NZ_JAPMUA010000003.1"/>
</dbReference>
<evidence type="ECO:0000313" key="5">
    <source>
        <dbReference type="Proteomes" id="UP001153642"/>
    </source>
</evidence>